<evidence type="ECO:0000313" key="2">
    <source>
        <dbReference type="Proteomes" id="UP000334019"/>
    </source>
</evidence>
<keyword evidence="2" id="KW-1185">Reference proteome</keyword>
<proteinExistence type="predicted"/>
<dbReference type="KEGG" id="atq:GH723_11025"/>
<accession>A0A5Q2RJ98</accession>
<sequence>MSATPLFDRPIACVTLELDPDPELLRLARLVVSGVASITPMGLDEVEDCRAAIDELCSTLLEVGRADATMCLELRTDGRSIHAEGEMSTESEPAIDEVRRELSEMILSAVTDRHELDISGGRGRFSFDRSPVASRG</sequence>
<dbReference type="Proteomes" id="UP000334019">
    <property type="component" value="Chromosome"/>
</dbReference>
<dbReference type="AlphaFoldDB" id="A0A5Q2RJ98"/>
<reference evidence="1 2" key="1">
    <citation type="submission" date="2019-11" db="EMBL/GenBank/DDBJ databases">
        <authorList>
            <person name="He Y."/>
        </authorList>
    </citation>
    <scope>NUCLEOTIDE SEQUENCE [LARGE SCALE GENOMIC DNA]</scope>
    <source>
        <strain evidence="1 2">SCSIO 58843</strain>
    </source>
</reference>
<dbReference type="EMBL" id="CP045851">
    <property type="protein sequence ID" value="QGG95584.1"/>
    <property type="molecule type" value="Genomic_DNA"/>
</dbReference>
<dbReference type="RefSeq" id="WP_153759691.1">
    <property type="nucleotide sequence ID" value="NZ_CP045851.1"/>
</dbReference>
<evidence type="ECO:0008006" key="3">
    <source>
        <dbReference type="Google" id="ProtNLM"/>
    </source>
</evidence>
<name>A0A5Q2RJ98_9ACTN</name>
<evidence type="ECO:0000313" key="1">
    <source>
        <dbReference type="EMBL" id="QGG95584.1"/>
    </source>
</evidence>
<gene>
    <name evidence="1" type="ORF">GH723_11025</name>
</gene>
<protein>
    <recommendedName>
        <fullName evidence="3">Anti-sigma factor</fullName>
    </recommendedName>
</protein>
<organism evidence="1 2">
    <name type="scientific">Actinomarinicola tropica</name>
    <dbReference type="NCBI Taxonomy" id="2789776"/>
    <lineage>
        <taxon>Bacteria</taxon>
        <taxon>Bacillati</taxon>
        <taxon>Actinomycetota</taxon>
        <taxon>Acidimicrobiia</taxon>
        <taxon>Acidimicrobiales</taxon>
        <taxon>Iamiaceae</taxon>
        <taxon>Actinomarinicola</taxon>
    </lineage>
</organism>